<proteinExistence type="predicted"/>
<comment type="caution">
    <text evidence="1">The sequence shown here is derived from an EMBL/GenBank/DDBJ whole genome shotgun (WGS) entry which is preliminary data.</text>
</comment>
<evidence type="ECO:0000313" key="1">
    <source>
        <dbReference type="EMBL" id="CAH3190678.1"/>
    </source>
</evidence>
<gene>
    <name evidence="1" type="ORF">PLOB_00048471</name>
</gene>
<evidence type="ECO:0000313" key="2">
    <source>
        <dbReference type="Proteomes" id="UP001159405"/>
    </source>
</evidence>
<sequence>MYKGIESCQKCRNNPTVSQRNHGAMYLVPFSPDCPHFEVLILESGERRSLEVGVAKKNYRSHIIRAKLDGKMNVSDITIKETFSMLP</sequence>
<organism evidence="1 2">
    <name type="scientific">Porites lobata</name>
    <dbReference type="NCBI Taxonomy" id="104759"/>
    <lineage>
        <taxon>Eukaryota</taxon>
        <taxon>Metazoa</taxon>
        <taxon>Cnidaria</taxon>
        <taxon>Anthozoa</taxon>
        <taxon>Hexacorallia</taxon>
        <taxon>Scleractinia</taxon>
        <taxon>Fungiina</taxon>
        <taxon>Poritidae</taxon>
        <taxon>Porites</taxon>
    </lineage>
</organism>
<protein>
    <recommendedName>
        <fullName evidence="3">Vitellogenin</fullName>
    </recommendedName>
</protein>
<reference evidence="1 2" key="1">
    <citation type="submission" date="2022-05" db="EMBL/GenBank/DDBJ databases">
        <authorList>
            <consortium name="Genoscope - CEA"/>
            <person name="William W."/>
        </authorList>
    </citation>
    <scope>NUCLEOTIDE SEQUENCE [LARGE SCALE GENOMIC DNA]</scope>
</reference>
<keyword evidence="2" id="KW-1185">Reference proteome</keyword>
<dbReference type="Proteomes" id="UP001159405">
    <property type="component" value="Unassembled WGS sequence"/>
</dbReference>
<name>A0ABN8SJR2_9CNID</name>
<evidence type="ECO:0008006" key="3">
    <source>
        <dbReference type="Google" id="ProtNLM"/>
    </source>
</evidence>
<accession>A0ABN8SJR2</accession>
<dbReference type="EMBL" id="CALNXK010000901">
    <property type="protein sequence ID" value="CAH3190678.1"/>
    <property type="molecule type" value="Genomic_DNA"/>
</dbReference>